<proteinExistence type="predicted"/>
<dbReference type="Proteomes" id="UP001317613">
    <property type="component" value="Chromosome"/>
</dbReference>
<organism evidence="1 2">
    <name type="scientific">Enterococcus faecalis</name>
    <name type="common">Streptococcus faecalis</name>
    <dbReference type="NCBI Taxonomy" id="1351"/>
    <lineage>
        <taxon>Bacteria</taxon>
        <taxon>Bacillati</taxon>
        <taxon>Bacillota</taxon>
        <taxon>Bacilli</taxon>
        <taxon>Lactobacillales</taxon>
        <taxon>Enterococcaceae</taxon>
        <taxon>Enterococcus</taxon>
    </lineage>
</organism>
<reference evidence="1" key="1">
    <citation type="submission" date="2022-08" db="EMBL/GenBank/DDBJ databases">
        <title>Molecular epidemiological analysis of five strains of VanD-type vancomycin-resistant Enterococcus faecalis.</title>
        <authorList>
            <person name="Mimura K."/>
            <person name="Hashimoto Y."/>
            <person name="Tomita H."/>
        </authorList>
    </citation>
    <scope>NUCLEOTIDE SEQUENCE</scope>
    <source>
        <strain evidence="1">SVR2332</strain>
    </source>
</reference>
<accession>A0AC59HUE0</accession>
<dbReference type="EMBL" id="AP026729">
    <property type="protein sequence ID" value="BDQ63353.1"/>
    <property type="molecule type" value="Genomic_DNA"/>
</dbReference>
<sequence length="222" mass="24462">MKKGLVVVGILSFLLAGCSTTGSSAKETDPEVQEISVSLPAELTTLDTTQTTDKVTFTVIQHLFEGSYRFDEKSQPVPGLAEEAVISEDGKTYTFKLKEEAKWSDGQQVQAADFAYAWKKLVDPKTMGPNAYLLDNVVNSQDIREGKADIATIGLETPDEKTFVVHLEQLQPSFLSVVSIGWLAPQRQSYVEEKGKAYGKTSEDLLYTGPFILKDWQQTGAE</sequence>
<name>A0AC59HUE0_ENTFL</name>
<gene>
    <name evidence="1" type="ORF">EfsSVR2332_34310</name>
</gene>
<evidence type="ECO:0000313" key="1">
    <source>
        <dbReference type="EMBL" id="BDQ63353.1"/>
    </source>
</evidence>
<evidence type="ECO:0000313" key="2">
    <source>
        <dbReference type="Proteomes" id="UP001317613"/>
    </source>
</evidence>
<protein>
    <submittedName>
        <fullName evidence="1">Uncharacterized protein</fullName>
    </submittedName>
</protein>